<evidence type="ECO:0000256" key="2">
    <source>
        <dbReference type="ARBA" id="ARBA00022723"/>
    </source>
</evidence>
<dbReference type="RefSeq" id="WP_047764379.1">
    <property type="nucleotide sequence ID" value="NZ_LAQL01000007.1"/>
</dbReference>
<organism evidence="4 5">
    <name type="scientific">Kiloniella spongiae</name>
    <dbReference type="NCBI Taxonomy" id="1489064"/>
    <lineage>
        <taxon>Bacteria</taxon>
        <taxon>Pseudomonadati</taxon>
        <taxon>Pseudomonadota</taxon>
        <taxon>Alphaproteobacteria</taxon>
        <taxon>Rhodospirillales</taxon>
        <taxon>Kiloniellaceae</taxon>
        <taxon>Kiloniella</taxon>
    </lineage>
</organism>
<dbReference type="SUPFAM" id="SSF109854">
    <property type="entry name" value="DinB/YfiT-like putative metalloenzymes"/>
    <property type="match status" value="1"/>
</dbReference>
<dbReference type="Proteomes" id="UP000035444">
    <property type="component" value="Unassembled WGS sequence"/>
</dbReference>
<comment type="caution">
    <text evidence="4">The sequence shown here is derived from an EMBL/GenBank/DDBJ whole genome shotgun (WGS) entry which is preliminary data.</text>
</comment>
<feature type="binding site" evidence="3">
    <location>
        <position position="49"/>
    </location>
    <ligand>
        <name>a divalent metal cation</name>
        <dbReference type="ChEBI" id="CHEBI:60240"/>
    </ligand>
</feature>
<evidence type="ECO:0000313" key="5">
    <source>
        <dbReference type="Proteomes" id="UP000035444"/>
    </source>
</evidence>
<evidence type="ECO:0000256" key="1">
    <source>
        <dbReference type="ARBA" id="ARBA00008635"/>
    </source>
</evidence>
<dbReference type="EMBL" id="LAQL01000007">
    <property type="protein sequence ID" value="KLN60414.1"/>
    <property type="molecule type" value="Genomic_DNA"/>
</dbReference>
<gene>
    <name evidence="4" type="ORF">WH96_11750</name>
</gene>
<comment type="similarity">
    <text evidence="1">Belongs to the DinB family.</text>
</comment>
<keyword evidence="2 3" id="KW-0479">Metal-binding</keyword>
<evidence type="ECO:0000256" key="3">
    <source>
        <dbReference type="PIRSR" id="PIRSR607837-1"/>
    </source>
</evidence>
<name>A0A0H2MD22_9PROT</name>
<feature type="binding site" evidence="3">
    <location>
        <position position="136"/>
    </location>
    <ligand>
        <name>a divalent metal cation</name>
        <dbReference type="ChEBI" id="CHEBI:60240"/>
    </ligand>
</feature>
<dbReference type="InterPro" id="IPR007837">
    <property type="entry name" value="DinB"/>
</dbReference>
<accession>A0A0H2MD22</accession>
<protein>
    <recommendedName>
        <fullName evidence="6">Damage-inducible protein DinB</fullName>
    </recommendedName>
</protein>
<evidence type="ECO:0008006" key="6">
    <source>
        <dbReference type="Google" id="ProtNLM"/>
    </source>
</evidence>
<dbReference type="PANTHER" id="PTHR37302">
    <property type="entry name" value="SLR1116 PROTEIN"/>
    <property type="match status" value="1"/>
</dbReference>
<dbReference type="GO" id="GO:0046872">
    <property type="term" value="F:metal ion binding"/>
    <property type="evidence" value="ECO:0007669"/>
    <property type="project" value="UniProtKB-KW"/>
</dbReference>
<feature type="binding site" evidence="3">
    <location>
        <position position="132"/>
    </location>
    <ligand>
        <name>a divalent metal cation</name>
        <dbReference type="ChEBI" id="CHEBI:60240"/>
    </ligand>
</feature>
<keyword evidence="5" id="KW-1185">Reference proteome</keyword>
<evidence type="ECO:0000313" key="4">
    <source>
        <dbReference type="EMBL" id="KLN60414.1"/>
    </source>
</evidence>
<dbReference type="InterPro" id="IPR034660">
    <property type="entry name" value="DinB/YfiT-like"/>
</dbReference>
<reference evidence="4 5" key="1">
    <citation type="submission" date="2015-03" db="EMBL/GenBank/DDBJ databases">
        <title>Genome Sequence of Kiloniella spongiae MEBiC09566, isolated from a marine sponge.</title>
        <authorList>
            <person name="Shao Z."/>
            <person name="Wang L."/>
            <person name="Li X."/>
        </authorList>
    </citation>
    <scope>NUCLEOTIDE SEQUENCE [LARGE SCALE GENOMIC DNA]</scope>
    <source>
        <strain evidence="4 5">MEBiC09566</strain>
    </source>
</reference>
<sequence>MTPNELAQLAEYNHWANQTLYKSCSKLSEADYKAQRPSFFGSIHNTLNHILVGDKIWFGRFEASPESLSLSDILYQDFASLQTAREAEDLRIIKYAQNIAQTTLDDNLTYTNVAGNTHCDPMSALLRHAFNHQTHHRGQVHCLLSQTDVPPPSLDIMYYLRAQD</sequence>
<dbReference type="PANTHER" id="PTHR37302:SF1">
    <property type="entry name" value="PROTEIN DINB"/>
    <property type="match status" value="1"/>
</dbReference>
<dbReference type="Gene3D" id="1.20.120.450">
    <property type="entry name" value="dinb family like domain"/>
    <property type="match status" value="1"/>
</dbReference>
<dbReference type="OrthoDB" id="9807509at2"/>
<dbReference type="AlphaFoldDB" id="A0A0H2MD22"/>
<proteinExistence type="inferred from homology"/>
<dbReference type="Pfam" id="PF05163">
    <property type="entry name" value="DinB"/>
    <property type="match status" value="1"/>
</dbReference>